<dbReference type="AlphaFoldDB" id="A0A374PBX0"/>
<evidence type="ECO:0000313" key="1">
    <source>
        <dbReference type="EMBL" id="RGJ05815.1"/>
    </source>
</evidence>
<dbReference type="RefSeq" id="WP_118033079.1">
    <property type="nucleotide sequence ID" value="NZ_QSON01000003.1"/>
</dbReference>
<comment type="caution">
    <text evidence="1">The sequence shown here is derived from an EMBL/GenBank/DDBJ whole genome shotgun (WGS) entry which is preliminary data.</text>
</comment>
<dbReference type="Proteomes" id="UP000263014">
    <property type="component" value="Unassembled WGS sequence"/>
</dbReference>
<name>A0A374PBX0_9FIRM</name>
<gene>
    <name evidence="1" type="ORF">DXD79_07235</name>
</gene>
<proteinExistence type="predicted"/>
<organism evidence="1 2">
    <name type="scientific">Hungatella hathewayi</name>
    <dbReference type="NCBI Taxonomy" id="154046"/>
    <lineage>
        <taxon>Bacteria</taxon>
        <taxon>Bacillati</taxon>
        <taxon>Bacillota</taxon>
        <taxon>Clostridia</taxon>
        <taxon>Lachnospirales</taxon>
        <taxon>Lachnospiraceae</taxon>
        <taxon>Hungatella</taxon>
    </lineage>
</organism>
<accession>A0A374PBX0</accession>
<evidence type="ECO:0000313" key="2">
    <source>
        <dbReference type="Proteomes" id="UP000263014"/>
    </source>
</evidence>
<dbReference type="EMBL" id="QSON01000003">
    <property type="protein sequence ID" value="RGJ05815.1"/>
    <property type="molecule type" value="Genomic_DNA"/>
</dbReference>
<protein>
    <submittedName>
        <fullName evidence="1">Uncharacterized protein</fullName>
    </submittedName>
</protein>
<reference evidence="1 2" key="1">
    <citation type="submission" date="2018-08" db="EMBL/GenBank/DDBJ databases">
        <title>A genome reference for cultivated species of the human gut microbiota.</title>
        <authorList>
            <person name="Zou Y."/>
            <person name="Xue W."/>
            <person name="Luo G."/>
        </authorList>
    </citation>
    <scope>NUCLEOTIDE SEQUENCE [LARGE SCALE GENOMIC DNA]</scope>
    <source>
        <strain evidence="1 2">TM09-12</strain>
    </source>
</reference>
<sequence>MTPTQNYVVSQPNPDPLERIADALESISRSLESIDQTLEDATEILMDCRVQNPYGSAIAVTGTIQQI</sequence>